<dbReference type="Proteomes" id="UP001207468">
    <property type="component" value="Unassembled WGS sequence"/>
</dbReference>
<proteinExistence type="predicted"/>
<evidence type="ECO:0000313" key="1">
    <source>
        <dbReference type="EMBL" id="KAI9456466.1"/>
    </source>
</evidence>
<name>A0ACC0U0K2_9AGAM</name>
<comment type="caution">
    <text evidence="1">The sequence shown here is derived from an EMBL/GenBank/DDBJ whole genome shotgun (WGS) entry which is preliminary data.</text>
</comment>
<protein>
    <submittedName>
        <fullName evidence="1">NAD(P)-binding protein</fullName>
    </submittedName>
</protein>
<sequence length="343" mass="37674">MFAGSCRRHIGFTDMPNQFTDDQLLIYANRVKGKVVVITGGASGIGRESAKLFAKHGSKVVIGDMNAVDGAAVAKAITKEGGEATFIKCDVTNWDEQVAMFERAIERFGTVDIVIPNAGINESEEVCWGNLKFVDGKPAEPQLLTVKVNLIGVLYTTHLAMYYMKLHRSPGAWKSLVIIGSMASWIGLFAAQQYTASKHAVLGLIRSLDPVVESENIRTACIHPWFTDTNILDWQLRTLVAGIPMTPLERVAGAIFRAATDPDPTTSGCAWLLPDDGPVLLLRKEDMREGVYDVLNKRVRRIMSFRSNVLLWLALFRDIGRVLRPVLVSGGIVGLATALYLRS</sequence>
<keyword evidence="2" id="KW-1185">Reference proteome</keyword>
<reference evidence="1" key="1">
    <citation type="submission" date="2021-03" db="EMBL/GenBank/DDBJ databases">
        <title>Evolutionary priming and transition to the ectomycorrhizal habit in an iconic lineage of mushroom-forming fungi: is preadaptation a requirement?</title>
        <authorList>
            <consortium name="DOE Joint Genome Institute"/>
            <person name="Looney B.P."/>
            <person name="Miyauchi S."/>
            <person name="Morin E."/>
            <person name="Drula E."/>
            <person name="Courty P.E."/>
            <person name="Chicoki N."/>
            <person name="Fauchery L."/>
            <person name="Kohler A."/>
            <person name="Kuo A."/>
            <person name="LaButti K."/>
            <person name="Pangilinan J."/>
            <person name="Lipzen A."/>
            <person name="Riley R."/>
            <person name="Andreopoulos W."/>
            <person name="He G."/>
            <person name="Johnson J."/>
            <person name="Barry K.W."/>
            <person name="Grigoriev I.V."/>
            <person name="Nagy L."/>
            <person name="Hibbett D."/>
            <person name="Henrissat B."/>
            <person name="Matheny P.B."/>
            <person name="Labbe J."/>
            <person name="Martin A.F."/>
        </authorList>
    </citation>
    <scope>NUCLEOTIDE SEQUENCE</scope>
    <source>
        <strain evidence="1">BPL698</strain>
    </source>
</reference>
<accession>A0ACC0U0K2</accession>
<organism evidence="1 2">
    <name type="scientific">Russula earlei</name>
    <dbReference type="NCBI Taxonomy" id="71964"/>
    <lineage>
        <taxon>Eukaryota</taxon>
        <taxon>Fungi</taxon>
        <taxon>Dikarya</taxon>
        <taxon>Basidiomycota</taxon>
        <taxon>Agaricomycotina</taxon>
        <taxon>Agaricomycetes</taxon>
        <taxon>Russulales</taxon>
        <taxon>Russulaceae</taxon>
        <taxon>Russula</taxon>
    </lineage>
</organism>
<gene>
    <name evidence="1" type="ORF">F5148DRAFT_369830</name>
</gene>
<dbReference type="EMBL" id="JAGFNK010000235">
    <property type="protein sequence ID" value="KAI9456466.1"/>
    <property type="molecule type" value="Genomic_DNA"/>
</dbReference>
<evidence type="ECO:0000313" key="2">
    <source>
        <dbReference type="Proteomes" id="UP001207468"/>
    </source>
</evidence>